<accession>A0A1R2D494</accession>
<name>A0A1R2D494_9CILI</name>
<proteinExistence type="predicted"/>
<evidence type="ECO:0000313" key="1">
    <source>
        <dbReference type="EMBL" id="OMJ96088.1"/>
    </source>
</evidence>
<dbReference type="AlphaFoldDB" id="A0A1R2D494"/>
<gene>
    <name evidence="1" type="ORF">SteCoe_477</name>
</gene>
<dbReference type="Proteomes" id="UP000187209">
    <property type="component" value="Unassembled WGS sequence"/>
</dbReference>
<reference evidence="1 2" key="1">
    <citation type="submission" date="2016-11" db="EMBL/GenBank/DDBJ databases">
        <title>The macronuclear genome of Stentor coeruleus: a giant cell with tiny introns.</title>
        <authorList>
            <person name="Slabodnick M."/>
            <person name="Ruby J.G."/>
            <person name="Reiff S.B."/>
            <person name="Swart E.C."/>
            <person name="Gosai S."/>
            <person name="Prabakaran S."/>
            <person name="Witkowska E."/>
            <person name="Larue G.E."/>
            <person name="Fisher S."/>
            <person name="Freeman R.M."/>
            <person name="Gunawardena J."/>
            <person name="Chu W."/>
            <person name="Stover N.A."/>
            <person name="Gregory B.D."/>
            <person name="Nowacki M."/>
            <person name="Derisi J."/>
            <person name="Roy S.W."/>
            <person name="Marshall W.F."/>
            <person name="Sood P."/>
        </authorList>
    </citation>
    <scope>NUCLEOTIDE SEQUENCE [LARGE SCALE GENOMIC DNA]</scope>
    <source>
        <strain evidence="1">WM001</strain>
    </source>
</reference>
<evidence type="ECO:0000313" key="2">
    <source>
        <dbReference type="Proteomes" id="UP000187209"/>
    </source>
</evidence>
<keyword evidence="2" id="KW-1185">Reference proteome</keyword>
<protein>
    <submittedName>
        <fullName evidence="1">Uncharacterized protein</fullName>
    </submittedName>
</protein>
<dbReference type="EMBL" id="MPUH01000004">
    <property type="protein sequence ID" value="OMJ96088.1"/>
    <property type="molecule type" value="Genomic_DNA"/>
</dbReference>
<comment type="caution">
    <text evidence="1">The sequence shown here is derived from an EMBL/GenBank/DDBJ whole genome shotgun (WGS) entry which is preliminary data.</text>
</comment>
<organism evidence="1 2">
    <name type="scientific">Stentor coeruleus</name>
    <dbReference type="NCBI Taxonomy" id="5963"/>
    <lineage>
        <taxon>Eukaryota</taxon>
        <taxon>Sar</taxon>
        <taxon>Alveolata</taxon>
        <taxon>Ciliophora</taxon>
        <taxon>Postciliodesmatophora</taxon>
        <taxon>Heterotrichea</taxon>
        <taxon>Heterotrichida</taxon>
        <taxon>Stentoridae</taxon>
        <taxon>Stentor</taxon>
    </lineage>
</organism>
<sequence>MSDLMKFVKTHEETLKIECFGQYKSSPEEKLGSSSIPIQIVIDKGYFKDNLMLMSFGKVSLHIGVELEFEEKSDIHYVYPKVIYPIPPPEQPHVHAFNIHPNFIYTPPAYYLSQHTTDSFFN</sequence>